<sequence length="257" mass="30763">MRFSFREVALLNEIRPSTIRDSHVKTVTELVDLYFPYVRPTDKKQLSPFNPFNPSQRNLSERLTPWEARKKGLELHKAIECYFNGEFTKISYDNTSKEWKQFLAFLDNERILSFQAEMTLESTEHMMRGRADLVTHEPFEKFGMIDFKRSDRISNEYDTDYGYYPTGMLTNFNLKNNEYTRNTLKLNLYRAMLEREGHSVESMRIVYFHPNLENYKVVEIKRMEAVTNAILEDQMRVFNAELMERWNKFLSSLLEEH</sequence>
<dbReference type="Proteomes" id="UP000693970">
    <property type="component" value="Unassembled WGS sequence"/>
</dbReference>
<name>A0A9K3Q388_9STRA</name>
<dbReference type="OrthoDB" id="448923at2759"/>
<reference evidence="1" key="2">
    <citation type="submission" date="2021-04" db="EMBL/GenBank/DDBJ databases">
        <authorList>
            <person name="Podell S."/>
        </authorList>
    </citation>
    <scope>NUCLEOTIDE SEQUENCE</scope>
    <source>
        <strain evidence="1">Hildebrandi</strain>
    </source>
</reference>
<dbReference type="EMBL" id="JAGRRH010000007">
    <property type="protein sequence ID" value="KAG7366689.1"/>
    <property type="molecule type" value="Genomic_DNA"/>
</dbReference>
<accession>A0A9K3Q388</accession>
<proteinExistence type="predicted"/>
<evidence type="ECO:0008006" key="3">
    <source>
        <dbReference type="Google" id="ProtNLM"/>
    </source>
</evidence>
<evidence type="ECO:0000313" key="1">
    <source>
        <dbReference type="EMBL" id="KAG7366689.1"/>
    </source>
</evidence>
<comment type="caution">
    <text evidence="1">The sequence shown here is derived from an EMBL/GenBank/DDBJ whole genome shotgun (WGS) entry which is preliminary data.</text>
</comment>
<gene>
    <name evidence="1" type="ORF">IV203_029359</name>
</gene>
<dbReference type="AlphaFoldDB" id="A0A9K3Q388"/>
<evidence type="ECO:0000313" key="2">
    <source>
        <dbReference type="Proteomes" id="UP000693970"/>
    </source>
</evidence>
<protein>
    <recommendedName>
        <fullName evidence="3">PD-(D/E)XK endonuclease-like domain-containing protein</fullName>
    </recommendedName>
</protein>
<reference evidence="1" key="1">
    <citation type="journal article" date="2021" name="Sci. Rep.">
        <title>Diploid genomic architecture of Nitzschia inconspicua, an elite biomass production diatom.</title>
        <authorList>
            <person name="Oliver A."/>
            <person name="Podell S."/>
            <person name="Pinowska A."/>
            <person name="Traller J.C."/>
            <person name="Smith S.R."/>
            <person name="McClure R."/>
            <person name="Beliaev A."/>
            <person name="Bohutskyi P."/>
            <person name="Hill E.A."/>
            <person name="Rabines A."/>
            <person name="Zheng H."/>
            <person name="Allen L.Z."/>
            <person name="Kuo A."/>
            <person name="Grigoriev I.V."/>
            <person name="Allen A.E."/>
            <person name="Hazlebeck D."/>
            <person name="Allen E.E."/>
        </authorList>
    </citation>
    <scope>NUCLEOTIDE SEQUENCE</scope>
    <source>
        <strain evidence="1">Hildebrandi</strain>
    </source>
</reference>
<keyword evidence="2" id="KW-1185">Reference proteome</keyword>
<organism evidence="1 2">
    <name type="scientific">Nitzschia inconspicua</name>
    <dbReference type="NCBI Taxonomy" id="303405"/>
    <lineage>
        <taxon>Eukaryota</taxon>
        <taxon>Sar</taxon>
        <taxon>Stramenopiles</taxon>
        <taxon>Ochrophyta</taxon>
        <taxon>Bacillariophyta</taxon>
        <taxon>Bacillariophyceae</taxon>
        <taxon>Bacillariophycidae</taxon>
        <taxon>Bacillariales</taxon>
        <taxon>Bacillariaceae</taxon>
        <taxon>Nitzschia</taxon>
    </lineage>
</organism>